<keyword evidence="1" id="KW-0812">Transmembrane</keyword>
<feature type="transmembrane region" description="Helical" evidence="1">
    <location>
        <begin position="12"/>
        <end position="29"/>
    </location>
</feature>
<gene>
    <name evidence="2" type="ORF">GCM10010178_52930</name>
</gene>
<feature type="transmembrane region" description="Helical" evidence="1">
    <location>
        <begin position="35"/>
        <end position="54"/>
    </location>
</feature>
<organism evidence="2 3">
    <name type="scientific">Lentzea flava</name>
    <dbReference type="NCBI Taxonomy" id="103732"/>
    <lineage>
        <taxon>Bacteria</taxon>
        <taxon>Bacillati</taxon>
        <taxon>Actinomycetota</taxon>
        <taxon>Actinomycetes</taxon>
        <taxon>Pseudonocardiales</taxon>
        <taxon>Pseudonocardiaceae</taxon>
        <taxon>Lentzea</taxon>
    </lineage>
</organism>
<keyword evidence="1" id="KW-0472">Membrane</keyword>
<feature type="transmembrane region" description="Helical" evidence="1">
    <location>
        <begin position="66"/>
        <end position="84"/>
    </location>
</feature>
<proteinExistence type="predicted"/>
<evidence type="ECO:0000256" key="1">
    <source>
        <dbReference type="SAM" id="Phobius"/>
    </source>
</evidence>
<dbReference type="EMBL" id="BMRE01000025">
    <property type="protein sequence ID" value="GGU53448.1"/>
    <property type="molecule type" value="Genomic_DNA"/>
</dbReference>
<feature type="transmembrane region" description="Helical" evidence="1">
    <location>
        <begin position="165"/>
        <end position="190"/>
    </location>
</feature>
<comment type="caution">
    <text evidence="2">The sequence shown here is derived from an EMBL/GenBank/DDBJ whole genome shotgun (WGS) entry which is preliminary data.</text>
</comment>
<evidence type="ECO:0000313" key="2">
    <source>
        <dbReference type="EMBL" id="GGU53448.1"/>
    </source>
</evidence>
<keyword evidence="1" id="KW-1133">Transmembrane helix</keyword>
<dbReference type="Proteomes" id="UP000649573">
    <property type="component" value="Unassembled WGS sequence"/>
</dbReference>
<accession>A0ABQ2UVR4</accession>
<name>A0ABQ2UVR4_9PSEU</name>
<sequence length="202" mass="22281">MTRTRPPFQPKKLLLATVSVAVPTLTGFLSSTGRVGVILPLAFLSMAALPFYIASVGNYRPKGERWMLLPALALFIGSVFPAGIGGHSLWLTAFGETLHCRVDNIERHSSSRGSDSFSADLDCGGRKLTFFPTNFRSVKPINTEFDVVVDKTGFFSSLEPDQVSWWHNLLFLTGLLINGLFIFLVAWLPVREPLPLVAERAE</sequence>
<keyword evidence="3" id="KW-1185">Reference proteome</keyword>
<protein>
    <submittedName>
        <fullName evidence="2">Uncharacterized protein</fullName>
    </submittedName>
</protein>
<evidence type="ECO:0000313" key="3">
    <source>
        <dbReference type="Proteomes" id="UP000649573"/>
    </source>
</evidence>
<reference evidence="3" key="1">
    <citation type="journal article" date="2019" name="Int. J. Syst. Evol. Microbiol.">
        <title>The Global Catalogue of Microorganisms (GCM) 10K type strain sequencing project: providing services to taxonomists for standard genome sequencing and annotation.</title>
        <authorList>
            <consortium name="The Broad Institute Genomics Platform"/>
            <consortium name="The Broad Institute Genome Sequencing Center for Infectious Disease"/>
            <person name="Wu L."/>
            <person name="Ma J."/>
        </authorList>
    </citation>
    <scope>NUCLEOTIDE SEQUENCE [LARGE SCALE GENOMIC DNA]</scope>
    <source>
        <strain evidence="3">JCM 3296</strain>
    </source>
</reference>